<evidence type="ECO:0000256" key="9">
    <source>
        <dbReference type="ARBA" id="ARBA00024867"/>
    </source>
</evidence>
<dbReference type="InterPro" id="IPR011006">
    <property type="entry name" value="CheY-like_superfamily"/>
</dbReference>
<reference evidence="13 14" key="1">
    <citation type="submission" date="2011-08" db="EMBL/GenBank/DDBJ databases">
        <title>The Genome Sequence of Clostridium hathewayi WAL-18680.</title>
        <authorList>
            <consortium name="The Broad Institute Genome Sequencing Platform"/>
            <person name="Earl A."/>
            <person name="Ward D."/>
            <person name="Feldgarden M."/>
            <person name="Gevers D."/>
            <person name="Finegold S.M."/>
            <person name="Summanen P.H."/>
            <person name="Molitoris D.R."/>
            <person name="Song M."/>
            <person name="Daigneault M."/>
            <person name="Allen-Vercoe E."/>
            <person name="Young S.K."/>
            <person name="Zeng Q."/>
            <person name="Gargeya S."/>
            <person name="Fitzgerald M."/>
            <person name="Haas B."/>
            <person name="Abouelleil A."/>
            <person name="Alvarado L."/>
            <person name="Arachchi H.M."/>
            <person name="Berlin A."/>
            <person name="Brown A."/>
            <person name="Chapman S.B."/>
            <person name="Chen Z."/>
            <person name="Dunbar C."/>
            <person name="Freedman E."/>
            <person name="Gearin G."/>
            <person name="Gellesch M."/>
            <person name="Goldberg J."/>
            <person name="Griggs A."/>
            <person name="Gujja S."/>
            <person name="Heiman D."/>
            <person name="Howarth C."/>
            <person name="Larson L."/>
            <person name="Lui A."/>
            <person name="MacDonald P.J.P."/>
            <person name="Montmayeur A."/>
            <person name="Murphy C."/>
            <person name="Neiman D."/>
            <person name="Pearson M."/>
            <person name="Priest M."/>
            <person name="Roberts A."/>
            <person name="Saif S."/>
            <person name="Shea T."/>
            <person name="Shenoy N."/>
            <person name="Sisk P."/>
            <person name="Stolte C."/>
            <person name="Sykes S."/>
            <person name="Wortman J."/>
            <person name="Nusbaum C."/>
            <person name="Birren B."/>
        </authorList>
    </citation>
    <scope>NUCLEOTIDE SEQUENCE [LARGE SCALE GENOMIC DNA]</scope>
    <source>
        <strain evidence="13 14">WAL-18680</strain>
    </source>
</reference>
<dbReference type="SMART" id="SM00342">
    <property type="entry name" value="HTH_ARAC"/>
    <property type="match status" value="1"/>
</dbReference>
<dbReference type="CDD" id="cd17536">
    <property type="entry name" value="REC_YesN-like"/>
    <property type="match status" value="1"/>
</dbReference>
<comment type="subcellular location">
    <subcellularLocation>
        <location evidence="1">Cytoplasm</location>
    </subcellularLocation>
</comment>
<feature type="domain" description="Response regulatory" evidence="12">
    <location>
        <begin position="3"/>
        <end position="120"/>
    </location>
</feature>
<dbReference type="PROSITE" id="PS50110">
    <property type="entry name" value="RESPONSE_REGULATORY"/>
    <property type="match status" value="1"/>
</dbReference>
<dbReference type="InterPro" id="IPR018062">
    <property type="entry name" value="HTH_AraC-typ_CS"/>
</dbReference>
<evidence type="ECO:0000256" key="1">
    <source>
        <dbReference type="ARBA" id="ARBA00004496"/>
    </source>
</evidence>
<evidence type="ECO:0000313" key="13">
    <source>
        <dbReference type="EMBL" id="EHI59102.1"/>
    </source>
</evidence>
<dbReference type="SUPFAM" id="SSF46689">
    <property type="entry name" value="Homeodomain-like"/>
    <property type="match status" value="2"/>
</dbReference>
<dbReference type="OrthoDB" id="384217at2"/>
<dbReference type="PROSITE" id="PS00041">
    <property type="entry name" value="HTH_ARAC_FAMILY_1"/>
    <property type="match status" value="1"/>
</dbReference>
<evidence type="ECO:0000256" key="5">
    <source>
        <dbReference type="ARBA" id="ARBA00023012"/>
    </source>
</evidence>
<dbReference type="GO" id="GO:0003700">
    <property type="term" value="F:DNA-binding transcription factor activity"/>
    <property type="evidence" value="ECO:0007669"/>
    <property type="project" value="InterPro"/>
</dbReference>
<name>G5IHD7_9FIRM</name>
<dbReference type="PROSITE" id="PS01124">
    <property type="entry name" value="HTH_ARAC_FAMILY_2"/>
    <property type="match status" value="1"/>
</dbReference>
<evidence type="ECO:0000256" key="7">
    <source>
        <dbReference type="ARBA" id="ARBA00023125"/>
    </source>
</evidence>
<dbReference type="GO" id="GO:0005737">
    <property type="term" value="C:cytoplasm"/>
    <property type="evidence" value="ECO:0007669"/>
    <property type="project" value="UniProtKB-SubCell"/>
</dbReference>
<dbReference type="Gene3D" id="3.40.50.2300">
    <property type="match status" value="1"/>
</dbReference>
<dbReference type="AlphaFoldDB" id="G5IHD7"/>
<keyword evidence="3" id="KW-0963">Cytoplasm</keyword>
<evidence type="ECO:0000313" key="14">
    <source>
        <dbReference type="Proteomes" id="UP000005384"/>
    </source>
</evidence>
<dbReference type="InterPro" id="IPR051552">
    <property type="entry name" value="HptR"/>
</dbReference>
<dbReference type="GO" id="GO:0000160">
    <property type="term" value="P:phosphorelay signal transduction system"/>
    <property type="evidence" value="ECO:0007669"/>
    <property type="project" value="UniProtKB-KW"/>
</dbReference>
<dbReference type="PRINTS" id="PR00032">
    <property type="entry name" value="HTHARAC"/>
</dbReference>
<dbReference type="HOGENOM" id="CLU_000445_5_0_9"/>
<evidence type="ECO:0000256" key="6">
    <source>
        <dbReference type="ARBA" id="ARBA00023015"/>
    </source>
</evidence>
<dbReference type="PANTHER" id="PTHR42713">
    <property type="entry name" value="HISTIDINE KINASE-RELATED"/>
    <property type="match status" value="1"/>
</dbReference>
<evidence type="ECO:0000256" key="8">
    <source>
        <dbReference type="ARBA" id="ARBA00023163"/>
    </source>
</evidence>
<dbReference type="PANTHER" id="PTHR42713:SF3">
    <property type="entry name" value="TRANSCRIPTIONAL REGULATORY PROTEIN HPTR"/>
    <property type="match status" value="1"/>
</dbReference>
<evidence type="ECO:0000256" key="10">
    <source>
        <dbReference type="PROSITE-ProRule" id="PRU00169"/>
    </source>
</evidence>
<feature type="domain" description="HTH araC/xylS-type" evidence="11">
    <location>
        <begin position="412"/>
        <end position="510"/>
    </location>
</feature>
<dbReference type="RefSeq" id="WP_006780893.1">
    <property type="nucleotide sequence ID" value="NZ_CP040506.1"/>
</dbReference>
<comment type="caution">
    <text evidence="13">The sequence shown here is derived from an EMBL/GenBank/DDBJ whole genome shotgun (WGS) entry which is preliminary data.</text>
</comment>
<dbReference type="InterPro" id="IPR020449">
    <property type="entry name" value="Tscrpt_reg_AraC-type_HTH"/>
</dbReference>
<dbReference type="GO" id="GO:0043565">
    <property type="term" value="F:sequence-specific DNA binding"/>
    <property type="evidence" value="ECO:0007669"/>
    <property type="project" value="InterPro"/>
</dbReference>
<evidence type="ECO:0000256" key="3">
    <source>
        <dbReference type="ARBA" id="ARBA00022490"/>
    </source>
</evidence>
<evidence type="ECO:0000256" key="4">
    <source>
        <dbReference type="ARBA" id="ARBA00022553"/>
    </source>
</evidence>
<feature type="modified residue" description="4-aspartylphosphate" evidence="10">
    <location>
        <position position="55"/>
    </location>
</feature>
<dbReference type="InterPro" id="IPR018060">
    <property type="entry name" value="HTH_AraC"/>
</dbReference>
<dbReference type="InterPro" id="IPR009057">
    <property type="entry name" value="Homeodomain-like_sf"/>
</dbReference>
<dbReference type="EMBL" id="ADLN01000076">
    <property type="protein sequence ID" value="EHI59102.1"/>
    <property type="molecule type" value="Genomic_DNA"/>
</dbReference>
<dbReference type="Proteomes" id="UP000005384">
    <property type="component" value="Unassembled WGS sequence"/>
</dbReference>
<keyword evidence="4 10" id="KW-0597">Phosphoprotein</keyword>
<organism evidence="13 14">
    <name type="scientific">Hungatella hathewayi WAL-18680</name>
    <dbReference type="NCBI Taxonomy" id="742737"/>
    <lineage>
        <taxon>Bacteria</taxon>
        <taxon>Bacillati</taxon>
        <taxon>Bacillota</taxon>
        <taxon>Clostridia</taxon>
        <taxon>Lachnospirales</taxon>
        <taxon>Lachnospiraceae</taxon>
        <taxon>Hungatella</taxon>
    </lineage>
</organism>
<protein>
    <recommendedName>
        <fullName evidence="2">Stage 0 sporulation protein A homolog</fullName>
    </recommendedName>
</protein>
<dbReference type="InterPro" id="IPR001789">
    <property type="entry name" value="Sig_transdc_resp-reg_receiver"/>
</dbReference>
<dbReference type="Gene3D" id="1.10.10.60">
    <property type="entry name" value="Homeodomain-like"/>
    <property type="match status" value="2"/>
</dbReference>
<dbReference type="SUPFAM" id="SSF52172">
    <property type="entry name" value="CheY-like"/>
    <property type="match status" value="1"/>
</dbReference>
<sequence length="517" mass="59021">MLCVLVVDDEEWIRLGIVSKLKKSRFDFREILQAQSAEQALETALERRPDIVLCDIRMDGMDGLVFSRRLLESLPDTRIVIISGYNDFAYAKEAIRLGVVDYLLKPIDADSLNQALERCIRQLTEKHQNRCAITAVKKARQRKALRSVAAELLEQDEPDYGRLFGAYTGGGFFQAVDFYLDISCSLSADTLDEHIGKLFHGLVLGENLIYYENRRNEFLIVLYTPPGGTGYEPDAFVQTLESSLCTEISSISPHQYTFGISGPSPDFGEAVHEAVCCMKHRVLCAGKSRIHQDDISPFSSGKIDGAFLSDLKEVLCRRDLQHLEPVLKSMYASIESSSVSYESLQSLYLRVLILLREHVSLPSARPLQMPPEIYYFSSVWDWIDFLKELLTRYFEEDQPISGGADPRLELVEQVQSYIRENFAKKLSLSEIAQQQHINYCYLSLLFKDVAKVTFQDYLMDVRLNHACQLLQTGKYKVKDVAELSGFFDQHYFSKTFKKATGYTPREYQVAKQKETEN</sequence>
<dbReference type="Pfam" id="PF12833">
    <property type="entry name" value="HTH_18"/>
    <property type="match status" value="1"/>
</dbReference>
<keyword evidence="5" id="KW-0902">Two-component regulatory system</keyword>
<comment type="function">
    <text evidence="9">May play the central regulatory role in sporulation. It may be an element of the effector pathway responsible for the activation of sporulation genes in response to nutritional stress. Spo0A may act in concert with spo0H (a sigma factor) to control the expression of some genes that are critical to the sporulation process.</text>
</comment>
<accession>G5IHD7</accession>
<keyword evidence="8" id="KW-0804">Transcription</keyword>
<proteinExistence type="predicted"/>
<evidence type="ECO:0000259" key="12">
    <source>
        <dbReference type="PROSITE" id="PS50110"/>
    </source>
</evidence>
<dbReference type="PATRIC" id="fig|742737.3.peg.2915"/>
<keyword evidence="6" id="KW-0805">Transcription regulation</keyword>
<dbReference type="Pfam" id="PF00072">
    <property type="entry name" value="Response_reg"/>
    <property type="match status" value="1"/>
</dbReference>
<keyword evidence="7" id="KW-0238">DNA-binding</keyword>
<keyword evidence="14" id="KW-1185">Reference proteome</keyword>
<dbReference type="SMART" id="SM00448">
    <property type="entry name" value="REC"/>
    <property type="match status" value="1"/>
</dbReference>
<gene>
    <name evidence="13" type="ORF">HMPREF9473_02915</name>
</gene>
<evidence type="ECO:0000259" key="11">
    <source>
        <dbReference type="PROSITE" id="PS01124"/>
    </source>
</evidence>
<evidence type="ECO:0000256" key="2">
    <source>
        <dbReference type="ARBA" id="ARBA00018672"/>
    </source>
</evidence>